<evidence type="ECO:0000256" key="2">
    <source>
        <dbReference type="SAM" id="SignalP"/>
    </source>
</evidence>
<feature type="signal peptide" evidence="2">
    <location>
        <begin position="1"/>
        <end position="17"/>
    </location>
</feature>
<protein>
    <submittedName>
        <fullName evidence="4">Uncharacterized protein LOC113510778</fullName>
    </submittedName>
</protein>
<dbReference type="Proteomes" id="UP001652740">
    <property type="component" value="Unplaced"/>
</dbReference>
<keyword evidence="2" id="KW-0732">Signal</keyword>
<evidence type="ECO:0000313" key="3">
    <source>
        <dbReference type="Proteomes" id="UP001652740"/>
    </source>
</evidence>
<keyword evidence="3" id="KW-1185">Reference proteome</keyword>
<evidence type="ECO:0000256" key="1">
    <source>
        <dbReference type="SAM" id="Phobius"/>
    </source>
</evidence>
<name>A0ABM3N4M3_GALME</name>
<keyword evidence="1" id="KW-1133">Transmembrane helix</keyword>
<feature type="transmembrane region" description="Helical" evidence="1">
    <location>
        <begin position="316"/>
        <end position="339"/>
    </location>
</feature>
<gene>
    <name evidence="4" type="primary">LOC113510778</name>
</gene>
<feature type="chain" id="PRO_5046339477" evidence="2">
    <location>
        <begin position="18"/>
        <end position="760"/>
    </location>
</feature>
<reference evidence="4" key="1">
    <citation type="submission" date="2025-08" db="UniProtKB">
        <authorList>
            <consortium name="RefSeq"/>
        </authorList>
    </citation>
    <scope>IDENTIFICATION</scope>
    <source>
        <tissue evidence="4">Whole larvae</tissue>
    </source>
</reference>
<evidence type="ECO:0000313" key="4">
    <source>
        <dbReference type="RefSeq" id="XP_052758408.1"/>
    </source>
</evidence>
<dbReference type="GeneID" id="113510778"/>
<keyword evidence="1" id="KW-0812">Transmembrane</keyword>
<accession>A0ABM3N4M3</accession>
<keyword evidence="1" id="KW-0472">Membrane</keyword>
<organism evidence="3 4">
    <name type="scientific">Galleria mellonella</name>
    <name type="common">Greater wax moth</name>
    <dbReference type="NCBI Taxonomy" id="7137"/>
    <lineage>
        <taxon>Eukaryota</taxon>
        <taxon>Metazoa</taxon>
        <taxon>Ecdysozoa</taxon>
        <taxon>Arthropoda</taxon>
        <taxon>Hexapoda</taxon>
        <taxon>Insecta</taxon>
        <taxon>Pterygota</taxon>
        <taxon>Neoptera</taxon>
        <taxon>Endopterygota</taxon>
        <taxon>Lepidoptera</taxon>
        <taxon>Glossata</taxon>
        <taxon>Ditrysia</taxon>
        <taxon>Pyraloidea</taxon>
        <taxon>Pyralidae</taxon>
        <taxon>Galleriinae</taxon>
        <taxon>Galleria</taxon>
    </lineage>
</organism>
<dbReference type="RefSeq" id="XP_052758408.1">
    <property type="nucleotide sequence ID" value="XM_052902448.1"/>
</dbReference>
<proteinExistence type="predicted"/>
<sequence length="760" mass="86659">MKAYVLLLVMMLKSITCQKDSSLHVGTVLFSPLDTKRSQWSKTEVSLLRARRYFQKLLPPPNINTSIDNYINTLLNYIKEAYTTVKREAVDPISDSIMTTALSDAFGGYLKAWILPITKYGYYAGIISQNNALKLFHFYDQIKSYMETDGKGWNNPDCNILSSIDIVIPQYHSKTRNVNDACQKIAYLEKTKSGLRVPIPYINWDKNTQTMFVPFKNQSLISLQSPDSSNVLFQYYDLARRCLREIDTADEYDFEHRLQSWLSEDVVPHLNDDELYLALNSVLTLMNNSQNLCETIKSDNKPFLSYIPINFTSKKIIIVIIILFLEIAWFIPALLYLTICSKKKKKSSLSNVFLFLDSHDNKKEIFSDTCYSKLNDTNKGNVYHNRKPRQDTIRHYTSDTYPDCKGFKIEQKSHLRPIQDKNLFPESTLSKYSVGTITCPRVSSKICSADIVTVVKETKVGTTKSSLKSIFTRQNIIQSSDQSQLNFPKISGSKSNYTKLDQSKSNQSSRYKSADEILCDCNCTPDNSITNDSLITVQELEPRKTFTLVKNMKTSKQTLLCIPQSNALPIECHQVKSFAECNQIQEKQDKDLTKQPCLSYINEKKCKNNVNETQSQGKQISHVNISLETMPIRNEKETSTKIEKCTKPNLPKKSRHSNKLQGLKLSSGNPFLEIKIDRPHTEMSVGIGGACLSKNTKASRIPKKTVNDNVVRLSYKILQEKSTASTKQRSMIPQLKKRPVDDNVVTCTKTSSHNRLNETL</sequence>